<dbReference type="Pfam" id="PF02515">
    <property type="entry name" value="CoA_transf_3"/>
    <property type="match status" value="1"/>
</dbReference>
<dbReference type="OrthoDB" id="5863171at2759"/>
<dbReference type="PANTHER" id="PTHR48228">
    <property type="entry name" value="SUCCINYL-COA--D-CITRAMALATE COA-TRANSFERASE"/>
    <property type="match status" value="1"/>
</dbReference>
<dbReference type="InterPro" id="IPR023606">
    <property type="entry name" value="CoA-Trfase_III_dom_1_sf"/>
</dbReference>
<sequence>MDRDFGRGKRTIQIDLASENDQGDLDRLLDDAHVFVQGFRPGALAASGLSPETLAQHFQRRGIVCAKCLRSNLLGDECLRGRAFWGRRRGTAYSCQAPDHVRGYFLAAGIMAALYKQATEGGSWRVDVPLAGVMKYLRSLGSGKDEYLETRDTRFDPMTAVGIPL</sequence>
<protein>
    <submittedName>
        <fullName evidence="2">Uncharacterized protein</fullName>
    </submittedName>
</protein>
<dbReference type="Proteomes" id="UP000324241">
    <property type="component" value="Unassembled WGS sequence"/>
</dbReference>
<dbReference type="PANTHER" id="PTHR48228:SF4">
    <property type="entry name" value="BLR3030 PROTEIN"/>
    <property type="match status" value="1"/>
</dbReference>
<accession>A0A5M9N5R0</accession>
<proteinExistence type="inferred from homology"/>
<dbReference type="AlphaFoldDB" id="A0A5M9N5R0"/>
<name>A0A5M9N5R0_9EURO</name>
<dbReference type="RefSeq" id="XP_033431760.1">
    <property type="nucleotide sequence ID" value="XM_033566003.1"/>
</dbReference>
<dbReference type="GO" id="GO:0003824">
    <property type="term" value="F:catalytic activity"/>
    <property type="evidence" value="ECO:0007669"/>
    <property type="project" value="InterPro"/>
</dbReference>
<evidence type="ECO:0000256" key="1">
    <source>
        <dbReference type="ARBA" id="ARBA00008383"/>
    </source>
</evidence>
<reference evidence="2 3" key="1">
    <citation type="submission" date="2019-08" db="EMBL/GenBank/DDBJ databases">
        <title>The genome sequence of a newly discovered highly antifungal drug resistant Aspergillus species, Aspergillus tanneri NIH 1004.</title>
        <authorList>
            <person name="Mounaud S."/>
            <person name="Singh I."/>
            <person name="Joardar V."/>
            <person name="Pakala S."/>
            <person name="Pakala S."/>
            <person name="Venepally P."/>
            <person name="Chung J.K."/>
            <person name="Losada L."/>
            <person name="Nierman W.C."/>
        </authorList>
    </citation>
    <scope>NUCLEOTIDE SEQUENCE [LARGE SCALE GENOMIC DNA]</scope>
    <source>
        <strain evidence="2 3">NIH1004</strain>
    </source>
</reference>
<dbReference type="SUPFAM" id="SSF89796">
    <property type="entry name" value="CoA-transferase family III (CaiB/BaiF)"/>
    <property type="match status" value="1"/>
</dbReference>
<evidence type="ECO:0000313" key="2">
    <source>
        <dbReference type="EMBL" id="KAA8652399.1"/>
    </source>
</evidence>
<dbReference type="GeneID" id="54324005"/>
<dbReference type="Gene3D" id="3.40.50.10540">
    <property type="entry name" value="Crotonobetainyl-coa:carnitine coa-transferase, domain 1"/>
    <property type="match status" value="2"/>
</dbReference>
<dbReference type="EMBL" id="QUQM01000002">
    <property type="protein sequence ID" value="KAA8652399.1"/>
    <property type="molecule type" value="Genomic_DNA"/>
</dbReference>
<comment type="caution">
    <text evidence="2">The sequence shown here is derived from an EMBL/GenBank/DDBJ whole genome shotgun (WGS) entry which is preliminary data.</text>
</comment>
<evidence type="ECO:0000313" key="3">
    <source>
        <dbReference type="Proteomes" id="UP000324241"/>
    </source>
</evidence>
<gene>
    <name evidence="2" type="ORF">ATNIH1004_001303</name>
</gene>
<dbReference type="InterPro" id="IPR050509">
    <property type="entry name" value="CoA-transferase_III"/>
</dbReference>
<dbReference type="VEuPathDB" id="FungiDB:EYZ11_008570"/>
<comment type="similarity">
    <text evidence="1">Belongs to the CoA-transferase III family.</text>
</comment>
<organism evidence="2 3">
    <name type="scientific">Aspergillus tanneri</name>
    <dbReference type="NCBI Taxonomy" id="1220188"/>
    <lineage>
        <taxon>Eukaryota</taxon>
        <taxon>Fungi</taxon>
        <taxon>Dikarya</taxon>
        <taxon>Ascomycota</taxon>
        <taxon>Pezizomycotina</taxon>
        <taxon>Eurotiomycetes</taxon>
        <taxon>Eurotiomycetidae</taxon>
        <taxon>Eurotiales</taxon>
        <taxon>Aspergillaceae</taxon>
        <taxon>Aspergillus</taxon>
        <taxon>Aspergillus subgen. Circumdati</taxon>
    </lineage>
</organism>
<dbReference type="InterPro" id="IPR003673">
    <property type="entry name" value="CoA-Trfase_fam_III"/>
</dbReference>